<keyword evidence="4" id="KW-0949">S-adenosyl-L-methionine</keyword>
<dbReference type="PANTHER" id="PTHR33841:SF1">
    <property type="entry name" value="DNA METHYLTRANSFERASE A"/>
    <property type="match status" value="1"/>
</dbReference>
<dbReference type="PANTHER" id="PTHR33841">
    <property type="entry name" value="DNA METHYLTRANSFERASE YEEA-RELATED"/>
    <property type="match status" value="1"/>
</dbReference>
<protein>
    <recommendedName>
        <fullName evidence="1">site-specific DNA-methyltransferase (adenine-specific)</fullName>
        <ecNumber evidence="1">2.1.1.72</ecNumber>
    </recommendedName>
</protein>
<dbReference type="InterPro" id="IPR047939">
    <property type="entry name" value="BREX_1_PglX"/>
</dbReference>
<dbReference type="InterPro" id="IPR050953">
    <property type="entry name" value="N4_N6_ade-DNA_methylase"/>
</dbReference>
<evidence type="ECO:0000256" key="1">
    <source>
        <dbReference type="ARBA" id="ARBA00011900"/>
    </source>
</evidence>
<evidence type="ECO:0000259" key="6">
    <source>
        <dbReference type="Pfam" id="PF07669"/>
    </source>
</evidence>
<dbReference type="InterPro" id="IPR002052">
    <property type="entry name" value="DNA_methylase_N6_adenine_CS"/>
</dbReference>
<keyword evidence="3" id="KW-0808">Transferase</keyword>
<evidence type="ECO:0000256" key="2">
    <source>
        <dbReference type="ARBA" id="ARBA00022603"/>
    </source>
</evidence>
<dbReference type="Pfam" id="PF07669">
    <property type="entry name" value="Eco57I"/>
    <property type="match status" value="1"/>
</dbReference>
<keyword evidence="2 7" id="KW-0489">Methyltransferase</keyword>
<dbReference type="PRINTS" id="PR00507">
    <property type="entry name" value="N12N6MTFRASE"/>
</dbReference>
<dbReference type="Proteomes" id="UP000077020">
    <property type="component" value="Unassembled WGS sequence"/>
</dbReference>
<dbReference type="GO" id="GO:0032259">
    <property type="term" value="P:methylation"/>
    <property type="evidence" value="ECO:0007669"/>
    <property type="project" value="UniProtKB-KW"/>
</dbReference>
<evidence type="ECO:0000313" key="8">
    <source>
        <dbReference type="Proteomes" id="UP000077020"/>
    </source>
</evidence>
<gene>
    <name evidence="7" type="ORF">WX45_00432</name>
</gene>
<dbReference type="EMBL" id="LITS01000018">
    <property type="protein sequence ID" value="OAA85467.1"/>
    <property type="molecule type" value="Genomic_DNA"/>
</dbReference>
<evidence type="ECO:0000313" key="7">
    <source>
        <dbReference type="EMBL" id="OAA85467.1"/>
    </source>
</evidence>
<evidence type="ECO:0000256" key="4">
    <source>
        <dbReference type="ARBA" id="ARBA00022691"/>
    </source>
</evidence>
<dbReference type="Gene3D" id="3.40.50.150">
    <property type="entry name" value="Vaccinia Virus protein VP39"/>
    <property type="match status" value="1"/>
</dbReference>
<name>A0ABX2TRA6_CLOLD</name>
<proteinExistence type="predicted"/>
<feature type="domain" description="Type II methyltransferase M.TaqI-like" evidence="6">
    <location>
        <begin position="362"/>
        <end position="592"/>
    </location>
</feature>
<dbReference type="SUPFAM" id="SSF53335">
    <property type="entry name" value="S-adenosyl-L-methionine-dependent methyltransferases"/>
    <property type="match status" value="1"/>
</dbReference>
<sequence length="1219" mass="143877">MILIVFFYMMPRTLFIEILFRHLKENRLAHLLVISLKCIKLGSAKVNKSIIKNFAIRSRKELKVKIKASLYDMGKGKIESLNEKDDDAYNKIIEETAYIWFNRFISIRFMEVNHYISTKIGVLSCFNPADIGMNILAKANDLKFNIDNEKIDEMKLNANVDELFKYIIITEWNSLNKILPCVFKNKENYVELLFPHKLIKEGSFIKNLLDKNIISENDWKDIEIIGWLYEYYELEEKNRITKSKKKYTKEEIPCATQLFTPDWIVKYMVQNSLGRYWIESHPEHNDLKEKWEFYIENSEKKEDIGYKLKPYIDKKLKVEQIKCFDPACGSGHILIYMFDLLYDIYVKCGYKKVDIPTLIIENNLYGLDIDDRACQLARFSIIMRGMRYDKELLNNTKKKSIRFNIVSIQETNSLGDKDIAYIAGKNSGENYERTKSFIENFKDAKIYGSLIQLDKFNMQFFKDRLEYIKDETSNNVIEESRRKKVLRLMTQLIKQSEIMLKTYDILVANPPYIGNKYLNPLLAKYIGDKYPEGKSDIFSAFIVYSFSKVKVSGQLGFMTPFVWMFIQSYKKLRKIIVDNKNINNLIQLEYSAFEEATVPICTFTLRNYNAQIKENYIKLSRFKGVFSQPEKVKEAINNPVVDYRYEVKQGKMKNIPQNRFGYWLTDSEIQVLNEAKVIADVSFPCTGMQTGNNDKYVRQWFEVEYETINFTGKSNRRKYWIPYQMGGDARKWYGNISEVVYWKDNGEKLKEEKGAVIRNERFYFKRGISWKRITSGNNTIRVLNEGFIFDQSADSIFVKNKPDYNYILAFFNTKIMRNIFEFISPTLNLTAGTVKQIPIYMDNNIIVRKKIDSLCKECIVISKLDWDFFEISWNFTRHPLLSVKSGKLIVDSKQLSVESNENPKNTTHLSDAFNAWKIFTDKQFARLKSNEEELNRIFIEIYGLKNELTPEVPDGEMTIRKADLSRDIKSFISYAVGCMFGRYSLDVDGIVYAGGNFHNKWKLENEKWKVKSEKSDAWFYSTFSPDEDNIIPVLSEHYFEDDIVDKFVQFVSATFGEEKLSENLQFIAKTLGKKSNETDEDTIRRYFVCDFFKDHVKMYKKRPIYWMFTSGKEKTFNCLVYMHRYDKDTLSKISIIYIRKLKSMLYKKRKELLNVMEEGCGCFKKKKAKKELLVLLKKIDELEKYDAMMKHMDFTKIEINLDKGVKTNYKKFKEMLCKI</sequence>
<dbReference type="PROSITE" id="PS00092">
    <property type="entry name" value="N6_MTASE"/>
    <property type="match status" value="1"/>
</dbReference>
<keyword evidence="8" id="KW-1185">Reference proteome</keyword>
<dbReference type="GO" id="GO:0008168">
    <property type="term" value="F:methyltransferase activity"/>
    <property type="evidence" value="ECO:0007669"/>
    <property type="project" value="UniProtKB-KW"/>
</dbReference>
<evidence type="ECO:0000256" key="3">
    <source>
        <dbReference type="ARBA" id="ARBA00022679"/>
    </source>
</evidence>
<accession>A0ABX2TRA6</accession>
<evidence type="ECO:0000256" key="5">
    <source>
        <dbReference type="ARBA" id="ARBA00047942"/>
    </source>
</evidence>
<dbReference type="InterPro" id="IPR011639">
    <property type="entry name" value="MethylTrfase_TaqI-like_dom"/>
</dbReference>
<dbReference type="EC" id="2.1.1.72" evidence="1"/>
<comment type="catalytic activity">
    <reaction evidence="5">
        <text>a 2'-deoxyadenosine in DNA + S-adenosyl-L-methionine = an N(6)-methyl-2'-deoxyadenosine in DNA + S-adenosyl-L-homocysteine + H(+)</text>
        <dbReference type="Rhea" id="RHEA:15197"/>
        <dbReference type="Rhea" id="RHEA-COMP:12418"/>
        <dbReference type="Rhea" id="RHEA-COMP:12419"/>
        <dbReference type="ChEBI" id="CHEBI:15378"/>
        <dbReference type="ChEBI" id="CHEBI:57856"/>
        <dbReference type="ChEBI" id="CHEBI:59789"/>
        <dbReference type="ChEBI" id="CHEBI:90615"/>
        <dbReference type="ChEBI" id="CHEBI:90616"/>
        <dbReference type="EC" id="2.1.1.72"/>
    </reaction>
</comment>
<dbReference type="InterPro" id="IPR029063">
    <property type="entry name" value="SAM-dependent_MTases_sf"/>
</dbReference>
<organism evidence="7 8">
    <name type="scientific">Clostridium ljungdahlii (strain ATCC 55383 / DSM 13528 / PETC)</name>
    <dbReference type="NCBI Taxonomy" id="748727"/>
    <lineage>
        <taxon>Bacteria</taxon>
        <taxon>Bacillati</taxon>
        <taxon>Bacillota</taxon>
        <taxon>Clostridia</taxon>
        <taxon>Eubacteriales</taxon>
        <taxon>Clostridiaceae</taxon>
        <taxon>Clostridium</taxon>
    </lineage>
</organism>
<comment type="caution">
    <text evidence="7">The sequence shown here is derived from an EMBL/GenBank/DDBJ whole genome shotgun (WGS) entry which is preliminary data.</text>
</comment>
<dbReference type="NCBIfam" id="NF033452">
    <property type="entry name" value="BREX_1_MTaseX"/>
    <property type="match status" value="1"/>
</dbReference>
<reference evidence="7 8" key="1">
    <citation type="journal article" date="2016" name="Biotechnol. Bioeng.">
        <title>Traits of selected Clostridium strains for syngas fermentation to ethanol.</title>
        <authorList>
            <person name="Martin M.E."/>
            <person name="Richter H."/>
            <person name="Saha S."/>
            <person name="Angenent L.T."/>
        </authorList>
    </citation>
    <scope>NUCLEOTIDE SEQUENCE [LARGE SCALE GENOMIC DNA]</scope>
    <source>
        <strain evidence="7 8">PETC</strain>
    </source>
</reference>